<feature type="transmembrane region" description="Helical" evidence="1">
    <location>
        <begin position="149"/>
        <end position="167"/>
    </location>
</feature>
<feature type="transmembrane region" description="Helical" evidence="1">
    <location>
        <begin position="397"/>
        <end position="415"/>
    </location>
</feature>
<feature type="transmembrane region" description="Helical" evidence="1">
    <location>
        <begin position="279"/>
        <end position="299"/>
    </location>
</feature>
<feature type="transmembrane region" description="Helical" evidence="1">
    <location>
        <begin position="368"/>
        <end position="385"/>
    </location>
</feature>
<feature type="transmembrane region" description="Helical" evidence="1">
    <location>
        <begin position="173"/>
        <end position="190"/>
    </location>
</feature>
<feature type="transmembrane region" description="Helical" evidence="1">
    <location>
        <begin position="319"/>
        <end position="335"/>
    </location>
</feature>
<dbReference type="AlphaFoldDB" id="B2UNV8"/>
<dbReference type="PaxDb" id="349741-Amuc_0490"/>
<dbReference type="EMBL" id="CP001071">
    <property type="protein sequence ID" value="ACD04328.1"/>
    <property type="molecule type" value="Genomic_DNA"/>
</dbReference>
<feature type="transmembrane region" description="Helical" evidence="1">
    <location>
        <begin position="722"/>
        <end position="740"/>
    </location>
</feature>
<keyword evidence="1" id="KW-0812">Transmembrane</keyword>
<feature type="transmembrane region" description="Helical" evidence="1">
    <location>
        <begin position="120"/>
        <end position="142"/>
    </location>
</feature>
<name>B2UNV8_AKKM8</name>
<evidence type="ECO:0000313" key="2">
    <source>
        <dbReference type="EMBL" id="ACD04328.1"/>
    </source>
</evidence>
<evidence type="ECO:0008006" key="4">
    <source>
        <dbReference type="Google" id="ProtNLM"/>
    </source>
</evidence>
<dbReference type="HOGENOM" id="CLU_369922_0_0_0"/>
<evidence type="ECO:0000256" key="1">
    <source>
        <dbReference type="SAM" id="Phobius"/>
    </source>
</evidence>
<reference evidence="3" key="1">
    <citation type="journal article" date="2011" name="PLoS ONE">
        <title>The genome of Akkermansia muciniphila, a dedicated intestinal mucin degrader, and its use in exploring intestinal metagenomes.</title>
        <authorList>
            <person name="van Passel M.W."/>
            <person name="Kant R."/>
            <person name="Zoetendal E.G."/>
            <person name="Plugge C.M."/>
            <person name="Derrien M."/>
            <person name="Malfatti S.A."/>
            <person name="Chain P.S."/>
            <person name="Woyke T."/>
            <person name="Palva A."/>
            <person name="de Vos W.M."/>
            <person name="Smidt H."/>
        </authorList>
    </citation>
    <scope>NUCLEOTIDE SEQUENCE [LARGE SCALE GENOMIC DNA]</scope>
    <source>
        <strain evidence="3">ATCC BAA-835 / DSM 22959 / JCM 33894 / BCRC 81048 / CCUG 64013 / CIP 107961 / Muc</strain>
    </source>
</reference>
<sequence>MNCKKNRKIPLWWGIIIWAVLVLLFFAPAVFGGKVLAPVDCVECLFKPFATQPMEEVHNQYNVDGASQYLPYSWAMQQSWQSDGYMGWNPYTHNGTSLPENTMLSPGDWHHWLFGFLPFWTAWDAGILLQFFIAGLGMIILLKSRGIPIPYVLLGAVSFSFYSQFIMWIYDRWLGGIIWAPLIVWSLLEGRRKNKWVHLPSILFIVLGFRGGHLQACLFVFLLVLCVFLADWWKRADRWSWKVFLKSSSFYLISGFLAALLSLDVFVDTLPRMEGCKSLPFVWGLENIPFLATSVMPTLFGIPQTISISKVIGADLFDIKFGGGVVFVLAVLALFNRRAPLTAKFCFLVSLIVSCTPLSTFLYSRSTVVMAFGMSWLAGWQLFDLRRHPVLPIWRRLAWWGIGILCIWLAVSVAVQCFHEPLLLKLHSFIDGNITTSQQKYRHSWYLLRSERLLDQLMIWDWRNALLILLVSVGGWACSRLNISSRYPKWWAGLVVLCTFGEQIVFSSSWIAYSDKPESGYLYKEPEWMSEFRGHVGDGAVVIVNPHNDLDFLCTNHLSTYGIRLASGYETVQPRYLRPLSDGHYYPKDYAMAGISHLLCDAKAGRPSFDGWNLVQETEDFFLLENPLYRGRYFVRTQGEENHFSPVVPDWRTNNKIHVTVPPGTKELSVLESYSRGWSARTGKGEELPLSSTERYSILVSVPDSEQQTEILLQYHTPYREWYYSMMGGTALFLLVAALLQRRVNIRTEKEG</sequence>
<feature type="transmembrane region" description="Helical" evidence="1">
    <location>
        <begin position="342"/>
        <end position="362"/>
    </location>
</feature>
<keyword evidence="1" id="KW-1133">Transmembrane helix</keyword>
<feature type="transmembrane region" description="Helical" evidence="1">
    <location>
        <begin position="12"/>
        <end position="31"/>
    </location>
</feature>
<protein>
    <recommendedName>
        <fullName evidence="4">YfhO family protein</fullName>
    </recommendedName>
</protein>
<feature type="transmembrane region" description="Helical" evidence="1">
    <location>
        <begin position="457"/>
        <end position="478"/>
    </location>
</feature>
<dbReference type="Proteomes" id="UP000001031">
    <property type="component" value="Chromosome"/>
</dbReference>
<dbReference type="RefSeq" id="WP_012419543.1">
    <property type="nucleotide sequence ID" value="NC_010655.1"/>
</dbReference>
<keyword evidence="3" id="KW-1185">Reference proteome</keyword>
<accession>B2UNV8</accession>
<dbReference type="KEGG" id="amu:Amuc_0490"/>
<dbReference type="Pfam" id="PF09586">
    <property type="entry name" value="YfhO"/>
    <property type="match status" value="1"/>
</dbReference>
<feature type="transmembrane region" description="Helical" evidence="1">
    <location>
        <begin position="202"/>
        <end position="230"/>
    </location>
</feature>
<dbReference type="eggNOG" id="COG4485">
    <property type="taxonomic scope" value="Bacteria"/>
</dbReference>
<dbReference type="OrthoDB" id="199017at2"/>
<evidence type="ECO:0000313" key="3">
    <source>
        <dbReference type="Proteomes" id="UP000001031"/>
    </source>
</evidence>
<keyword evidence="1" id="KW-0472">Membrane</keyword>
<gene>
    <name evidence="2" type="ordered locus">Amuc_0490</name>
</gene>
<proteinExistence type="predicted"/>
<dbReference type="InterPro" id="IPR018580">
    <property type="entry name" value="Uncharacterised_YfhO"/>
</dbReference>
<feature type="transmembrane region" description="Helical" evidence="1">
    <location>
        <begin position="490"/>
        <end position="513"/>
    </location>
</feature>
<organism evidence="2 3">
    <name type="scientific">Akkermansia muciniphila (strain ATCC BAA-835 / DSM 22959 / JCM 33894 / BCRC 81048 / CCUG 64013 / CIP 107961 / Muc)</name>
    <dbReference type="NCBI Taxonomy" id="349741"/>
    <lineage>
        <taxon>Bacteria</taxon>
        <taxon>Pseudomonadati</taxon>
        <taxon>Verrucomicrobiota</taxon>
        <taxon>Verrucomicrobiia</taxon>
        <taxon>Verrucomicrobiales</taxon>
        <taxon>Akkermansiaceae</taxon>
        <taxon>Akkermansia</taxon>
    </lineage>
</organism>
<feature type="transmembrane region" description="Helical" evidence="1">
    <location>
        <begin position="250"/>
        <end position="267"/>
    </location>
</feature>